<name>A0ABS2JVH0_9GAMM</name>
<gene>
    <name evidence="5" type="ORF">ISP20_17780</name>
</gene>
<dbReference type="InterPro" id="IPR015424">
    <property type="entry name" value="PyrdxlP-dep_Trfase"/>
</dbReference>
<dbReference type="Gene3D" id="3.40.640.10">
    <property type="entry name" value="Type I PLP-dependent aspartate aminotransferase-like (Major domain)"/>
    <property type="match status" value="1"/>
</dbReference>
<evidence type="ECO:0000256" key="2">
    <source>
        <dbReference type="ARBA" id="ARBA00008954"/>
    </source>
</evidence>
<dbReference type="InterPro" id="IPR015422">
    <property type="entry name" value="PyrdxlP-dep_Trfase_small"/>
</dbReference>
<dbReference type="GO" id="GO:0008483">
    <property type="term" value="F:transaminase activity"/>
    <property type="evidence" value="ECO:0007669"/>
    <property type="project" value="UniProtKB-KW"/>
</dbReference>
<dbReference type="PANTHER" id="PTHR43094">
    <property type="entry name" value="AMINOTRANSFERASE"/>
    <property type="match status" value="1"/>
</dbReference>
<proteinExistence type="inferred from homology"/>
<dbReference type="EMBL" id="JADIKC010000008">
    <property type="protein sequence ID" value="MBM7123021.1"/>
    <property type="molecule type" value="Genomic_DNA"/>
</dbReference>
<evidence type="ECO:0000256" key="1">
    <source>
        <dbReference type="ARBA" id="ARBA00001933"/>
    </source>
</evidence>
<dbReference type="PIRSF" id="PIRSF000521">
    <property type="entry name" value="Transaminase_4ab_Lys_Orn"/>
    <property type="match status" value="1"/>
</dbReference>
<dbReference type="PROSITE" id="PS00600">
    <property type="entry name" value="AA_TRANSFER_CLASS_3"/>
    <property type="match status" value="1"/>
</dbReference>
<dbReference type="InterPro" id="IPR049704">
    <property type="entry name" value="Aminotrans_3_PPA_site"/>
</dbReference>
<comment type="similarity">
    <text evidence="2 4">Belongs to the class-III pyridoxal-phosphate-dependent aminotransferase family.</text>
</comment>
<dbReference type="PANTHER" id="PTHR43094:SF1">
    <property type="entry name" value="AMINOTRANSFERASE CLASS-III"/>
    <property type="match status" value="1"/>
</dbReference>
<keyword evidence="5" id="KW-0808">Transferase</keyword>
<keyword evidence="6" id="KW-1185">Reference proteome</keyword>
<dbReference type="RefSeq" id="WP_204637472.1">
    <property type="nucleotide sequence ID" value="NZ_JADIKC010000008.1"/>
</dbReference>
<accession>A0ABS2JVH0</accession>
<dbReference type="InterPro" id="IPR005814">
    <property type="entry name" value="Aminotrans_3"/>
</dbReference>
<dbReference type="Proteomes" id="UP001430065">
    <property type="component" value="Unassembled WGS sequence"/>
</dbReference>
<organism evidence="5 6">
    <name type="scientific">Dyella kyungheensis</name>
    <dbReference type="NCBI Taxonomy" id="1242174"/>
    <lineage>
        <taxon>Bacteria</taxon>
        <taxon>Pseudomonadati</taxon>
        <taxon>Pseudomonadota</taxon>
        <taxon>Gammaproteobacteria</taxon>
        <taxon>Lysobacterales</taxon>
        <taxon>Rhodanobacteraceae</taxon>
        <taxon>Dyella</taxon>
    </lineage>
</organism>
<dbReference type="SUPFAM" id="SSF53383">
    <property type="entry name" value="PLP-dependent transferases"/>
    <property type="match status" value="1"/>
</dbReference>
<dbReference type="Gene3D" id="3.90.1150.10">
    <property type="entry name" value="Aspartate Aminotransferase, domain 1"/>
    <property type="match status" value="1"/>
</dbReference>
<dbReference type="CDD" id="cd00610">
    <property type="entry name" value="OAT_like"/>
    <property type="match status" value="1"/>
</dbReference>
<comment type="cofactor">
    <cofactor evidence="1">
        <name>pyridoxal 5'-phosphate</name>
        <dbReference type="ChEBI" id="CHEBI:597326"/>
    </cofactor>
</comment>
<evidence type="ECO:0000313" key="5">
    <source>
        <dbReference type="EMBL" id="MBM7123021.1"/>
    </source>
</evidence>
<keyword evidence="3 4" id="KW-0663">Pyridoxal phosphate</keyword>
<dbReference type="InterPro" id="IPR015421">
    <property type="entry name" value="PyrdxlP-dep_Trfase_major"/>
</dbReference>
<evidence type="ECO:0000256" key="4">
    <source>
        <dbReference type="RuleBase" id="RU003560"/>
    </source>
</evidence>
<reference evidence="5 6" key="1">
    <citation type="submission" date="2020-10" db="EMBL/GenBank/DDBJ databases">
        <title>Phylogeny of dyella-like bacteria.</title>
        <authorList>
            <person name="Fu J."/>
        </authorList>
    </citation>
    <scope>NUCLEOTIDE SEQUENCE [LARGE SCALE GENOMIC DNA]</scope>
    <source>
        <strain evidence="5 6">THG-B117</strain>
    </source>
</reference>
<dbReference type="Pfam" id="PF00202">
    <property type="entry name" value="Aminotran_3"/>
    <property type="match status" value="1"/>
</dbReference>
<keyword evidence="5" id="KW-0032">Aminotransferase</keyword>
<evidence type="ECO:0000313" key="6">
    <source>
        <dbReference type="Proteomes" id="UP001430065"/>
    </source>
</evidence>
<protein>
    <submittedName>
        <fullName evidence="5">Aminotransferase class III-fold pyridoxal phosphate-dependent enzyme</fullName>
    </submittedName>
</protein>
<comment type="caution">
    <text evidence="5">The sequence shown here is derived from an EMBL/GenBank/DDBJ whole genome shotgun (WGS) entry which is preliminary data.</text>
</comment>
<evidence type="ECO:0000256" key="3">
    <source>
        <dbReference type="ARBA" id="ARBA00022898"/>
    </source>
</evidence>
<sequence length="439" mass="46656">MASEHDSVLHSWCVQSQWQAPTVVGGSGAHLQLADGRRILDMSSLAECSNLGHQHPAVVEAIRRQAEQLCFVTSAWGAQPRAELAEAILEKAGFDGGRVFFTLAGADANENAVKFARQASGKPHGSIVTRDRSYHGASYACMALSGDARTRAQVDPAAFGVVHVPPPYAYQGAFGSHDPSICGERAVEAVAAAIDHHGAANVAAVMMEPNAGTNGIVAPDNYWPGLRAATETRQVALIADEVMSGFGRCGEWFAWQRYGDAGKPDLMTLAKGLTGAHLPLGAVVLSAEIAARLEHQMLYTGLTYCGHPLSCAAGLAALRAYEQEKLIERSRTLGHHMFNELQAMQSRHAVIGDVRGGHGLFAVIELVADRATRQPLSAWPKTPDTLNALVNAAMSEGVSLACRGNLILLAPPLVIDEQDLADALALLDRLLAHFFPSGL</sequence>